<keyword evidence="7" id="KW-0902">Two-component regulatory system</keyword>
<dbReference type="EMBL" id="JBHSAB010000023">
    <property type="protein sequence ID" value="MFC3909381.1"/>
    <property type="molecule type" value="Genomic_DNA"/>
</dbReference>
<reference evidence="12" key="1">
    <citation type="journal article" date="2019" name="Int. J. Syst. Evol. Microbiol.">
        <title>The Global Catalogue of Microorganisms (GCM) 10K type strain sequencing project: providing services to taxonomists for standard genome sequencing and annotation.</title>
        <authorList>
            <consortium name="The Broad Institute Genomics Platform"/>
            <consortium name="The Broad Institute Genome Sequencing Center for Infectious Disease"/>
            <person name="Wu L."/>
            <person name="Ma J."/>
        </authorList>
    </citation>
    <scope>NUCLEOTIDE SEQUENCE [LARGE SCALE GENOMIC DNA]</scope>
    <source>
        <strain evidence="12">CCUG 59858</strain>
    </source>
</reference>
<comment type="catalytic activity">
    <reaction evidence="1">
        <text>ATP + protein L-histidine = ADP + protein N-phospho-L-histidine.</text>
        <dbReference type="EC" id="2.7.13.3"/>
    </reaction>
</comment>
<dbReference type="InterPro" id="IPR036097">
    <property type="entry name" value="HisK_dim/P_sf"/>
</dbReference>
<dbReference type="SUPFAM" id="SSF55785">
    <property type="entry name" value="PYP-like sensor domain (PAS domain)"/>
    <property type="match status" value="1"/>
</dbReference>
<dbReference type="RefSeq" id="WP_382343545.1">
    <property type="nucleotide sequence ID" value="NZ_JBHSAB010000023.1"/>
</dbReference>
<dbReference type="InterPro" id="IPR036890">
    <property type="entry name" value="HATPase_C_sf"/>
</dbReference>
<dbReference type="PANTHER" id="PTHR43065">
    <property type="entry name" value="SENSOR HISTIDINE KINASE"/>
    <property type="match status" value="1"/>
</dbReference>
<dbReference type="Gene3D" id="3.30.450.20">
    <property type="entry name" value="PAS domain"/>
    <property type="match status" value="1"/>
</dbReference>
<feature type="transmembrane region" description="Helical" evidence="8">
    <location>
        <begin position="25"/>
        <end position="47"/>
    </location>
</feature>
<dbReference type="InterPro" id="IPR004358">
    <property type="entry name" value="Sig_transdc_His_kin-like_C"/>
</dbReference>
<proteinExistence type="predicted"/>
<feature type="domain" description="PAS" evidence="10">
    <location>
        <begin position="225"/>
        <end position="268"/>
    </location>
</feature>
<sequence length="616" mass="69823">MEISTEELKGINPFLLSKQTGQKKVMNIIITLLMVCGLIIIAEYVYLGLYRSILIIAFSEMVALLALIMLNRRHKPVVAGILAMSAYLFAVTGVNIVFGGFFDPNFSWFMLVPVLSGVLIGKRGCIFFTLFAIALMLIFFIADCFGYKPLLQLTGFSYTVISLTNRFMPALILLMITYVFLNDRQDYEKNIAIQNKELVKHTEDLLHSEFLLQKEMRERKRIEQKSIEMTTIIDETHNEIYVFDADDFRFSQINKGACESLGYSKEQLFRMTMLDIQKQHTPESFWQLIEEVRTSESHYLDYQTTHTRADKTSYPVDVYLQYTEITGRSMCLAIVVDTTERHFVEVLQTQLQQSQKLESIGQMAAGIAHEINTPSQFVSSNLSFLQNSFHAFIELDNFVLNNKISPELEQYRNKLDIDYLKQETPVAIQQTIEGIDRISNIVKAMKSFSHPGHVETKEFNLHRAISDAITIASNEWKNVARIVTDFDPVIGDVTGYPQEFSQAILNLIINAVHAIKEVLTRDGKVVGEIKIGTYLAGKCIEIRVSDNGTGIPVEIRDRIFDPFFTTKEVGIGTGQGLAIVNRIIVKQHKGSIRVETEEGKGTTFILTLPVPGDGIK</sequence>
<evidence type="ECO:0000256" key="6">
    <source>
        <dbReference type="ARBA" id="ARBA00022840"/>
    </source>
</evidence>
<dbReference type="PANTHER" id="PTHR43065:SF46">
    <property type="entry name" value="C4-DICARBOXYLATE TRANSPORT SENSOR PROTEIN DCTB"/>
    <property type="match status" value="1"/>
</dbReference>
<dbReference type="Pfam" id="PF02518">
    <property type="entry name" value="HATPase_c"/>
    <property type="match status" value="1"/>
</dbReference>
<evidence type="ECO:0000256" key="5">
    <source>
        <dbReference type="ARBA" id="ARBA00022777"/>
    </source>
</evidence>
<evidence type="ECO:0000256" key="2">
    <source>
        <dbReference type="ARBA" id="ARBA00012438"/>
    </source>
</evidence>
<keyword evidence="5" id="KW-0418">Kinase</keyword>
<evidence type="ECO:0000259" key="10">
    <source>
        <dbReference type="PROSITE" id="PS50112"/>
    </source>
</evidence>
<dbReference type="EC" id="2.7.13.3" evidence="2"/>
<evidence type="ECO:0000259" key="9">
    <source>
        <dbReference type="PROSITE" id="PS50109"/>
    </source>
</evidence>
<dbReference type="InterPro" id="IPR000014">
    <property type="entry name" value="PAS"/>
</dbReference>
<evidence type="ECO:0000256" key="3">
    <source>
        <dbReference type="ARBA" id="ARBA00022679"/>
    </source>
</evidence>
<dbReference type="SUPFAM" id="SSF47384">
    <property type="entry name" value="Homodimeric domain of signal transducing histidine kinase"/>
    <property type="match status" value="1"/>
</dbReference>
<evidence type="ECO:0000256" key="7">
    <source>
        <dbReference type="ARBA" id="ARBA00023012"/>
    </source>
</evidence>
<protein>
    <recommendedName>
        <fullName evidence="2">histidine kinase</fullName>
        <ecNumber evidence="2">2.7.13.3</ecNumber>
    </recommendedName>
</protein>
<dbReference type="InterPro" id="IPR005467">
    <property type="entry name" value="His_kinase_dom"/>
</dbReference>
<dbReference type="Pfam" id="PF13426">
    <property type="entry name" value="PAS_9"/>
    <property type="match status" value="1"/>
</dbReference>
<dbReference type="Gene3D" id="3.30.565.10">
    <property type="entry name" value="Histidine kinase-like ATPase, C-terminal domain"/>
    <property type="match status" value="1"/>
</dbReference>
<dbReference type="PRINTS" id="PR00344">
    <property type="entry name" value="BCTRLSENSOR"/>
</dbReference>
<dbReference type="InterPro" id="IPR048437">
    <property type="entry name" value="MASE11"/>
</dbReference>
<keyword evidence="3" id="KW-0808">Transferase</keyword>
<evidence type="ECO:0000256" key="4">
    <source>
        <dbReference type="ARBA" id="ARBA00022741"/>
    </source>
</evidence>
<feature type="domain" description="Histidine kinase" evidence="9">
    <location>
        <begin position="366"/>
        <end position="612"/>
    </location>
</feature>
<dbReference type="SUPFAM" id="SSF55874">
    <property type="entry name" value="ATPase domain of HSP90 chaperone/DNA topoisomerase II/histidine kinase"/>
    <property type="match status" value="1"/>
</dbReference>
<evidence type="ECO:0000313" key="11">
    <source>
        <dbReference type="EMBL" id="MFC3909381.1"/>
    </source>
</evidence>
<keyword evidence="4" id="KW-0547">Nucleotide-binding</keyword>
<dbReference type="Pfam" id="PF20969">
    <property type="entry name" value="MASE11"/>
    <property type="match status" value="1"/>
</dbReference>
<dbReference type="InterPro" id="IPR035965">
    <property type="entry name" value="PAS-like_dom_sf"/>
</dbReference>
<keyword evidence="8" id="KW-0812">Transmembrane</keyword>
<feature type="transmembrane region" description="Helical" evidence="8">
    <location>
        <begin position="77"/>
        <end position="99"/>
    </location>
</feature>
<keyword evidence="6 11" id="KW-0067">ATP-binding</keyword>
<feature type="transmembrane region" description="Helical" evidence="8">
    <location>
        <begin position="156"/>
        <end position="181"/>
    </location>
</feature>
<dbReference type="InterPro" id="IPR003594">
    <property type="entry name" value="HATPase_dom"/>
</dbReference>
<gene>
    <name evidence="11" type="ORF">ACFORL_09890</name>
</gene>
<keyword evidence="8" id="KW-1133">Transmembrane helix</keyword>
<name>A0ABV8CGR2_9GAMM</name>
<organism evidence="11 12">
    <name type="scientific">Legionella dresdenensis</name>
    <dbReference type="NCBI Taxonomy" id="450200"/>
    <lineage>
        <taxon>Bacteria</taxon>
        <taxon>Pseudomonadati</taxon>
        <taxon>Pseudomonadota</taxon>
        <taxon>Gammaproteobacteria</taxon>
        <taxon>Legionellales</taxon>
        <taxon>Legionellaceae</taxon>
        <taxon>Legionella</taxon>
    </lineage>
</organism>
<evidence type="ECO:0000313" key="12">
    <source>
        <dbReference type="Proteomes" id="UP001595758"/>
    </source>
</evidence>
<keyword evidence="12" id="KW-1185">Reference proteome</keyword>
<evidence type="ECO:0000256" key="8">
    <source>
        <dbReference type="SAM" id="Phobius"/>
    </source>
</evidence>
<dbReference type="NCBIfam" id="TIGR00229">
    <property type="entry name" value="sensory_box"/>
    <property type="match status" value="1"/>
</dbReference>
<accession>A0ABV8CGR2</accession>
<dbReference type="PROSITE" id="PS50109">
    <property type="entry name" value="HIS_KIN"/>
    <property type="match status" value="1"/>
</dbReference>
<dbReference type="Proteomes" id="UP001595758">
    <property type="component" value="Unassembled WGS sequence"/>
</dbReference>
<dbReference type="GO" id="GO:0005524">
    <property type="term" value="F:ATP binding"/>
    <property type="evidence" value="ECO:0007669"/>
    <property type="project" value="UniProtKB-KW"/>
</dbReference>
<feature type="transmembrane region" description="Helical" evidence="8">
    <location>
        <begin position="53"/>
        <end position="70"/>
    </location>
</feature>
<dbReference type="Gene3D" id="1.10.287.130">
    <property type="match status" value="1"/>
</dbReference>
<comment type="caution">
    <text evidence="11">The sequence shown here is derived from an EMBL/GenBank/DDBJ whole genome shotgun (WGS) entry which is preliminary data.</text>
</comment>
<dbReference type="SMART" id="SM00387">
    <property type="entry name" value="HATPase_c"/>
    <property type="match status" value="1"/>
</dbReference>
<evidence type="ECO:0000256" key="1">
    <source>
        <dbReference type="ARBA" id="ARBA00000085"/>
    </source>
</evidence>
<keyword evidence="8" id="KW-0472">Membrane</keyword>
<feature type="transmembrane region" description="Helical" evidence="8">
    <location>
        <begin position="128"/>
        <end position="150"/>
    </location>
</feature>
<dbReference type="PROSITE" id="PS50112">
    <property type="entry name" value="PAS"/>
    <property type="match status" value="1"/>
</dbReference>